<keyword evidence="3 5" id="KW-0326">Glycosidase</keyword>
<dbReference type="InterPro" id="IPR017853">
    <property type="entry name" value="GH"/>
</dbReference>
<dbReference type="PRINTS" id="PR00131">
    <property type="entry name" value="GLHYDRLASE1"/>
</dbReference>
<evidence type="ECO:0000256" key="4">
    <source>
        <dbReference type="RuleBase" id="RU003690"/>
    </source>
</evidence>
<dbReference type="GO" id="GO:0008422">
    <property type="term" value="F:beta-glucosidase activity"/>
    <property type="evidence" value="ECO:0007669"/>
    <property type="project" value="UniProtKB-EC"/>
</dbReference>
<sequence>MNPSATTPASAVTPTSTNTQLAFPHRPGFLWGTATAAHQVEGNNYASDWWQLEHSGSTVVAEPSGDAADHFHRWPEDLDLLAGLGLNAYRFSVEWARIEPERGYISRAMIDHYRRMVAGCLERGITPIVTLQHVTMPAWFRRAGGWAADSATELFAVYAETVLPVIREGVQWVCTINEPNLQPLMTKLHANDPEALAAWNGGPMPVPSEQEVADLIAAHRSATEVVHSVPGVKAGWTVSIADLQFDADGESAAREWFERYEGRFLRAARGDDFVGVQNYFRTTFDRNGLVPVGPDARMTDLWEFYPQALGHAVKSAWEETEGTPILVTENGIPTGDDELRIEFLDTALASLGEVMRDGVEVLGYLHWSALDNFEWAMGYEPRFGLIEFDPVTFERRVKPSARHYSDLVRSRLRTN</sequence>
<dbReference type="KEGG" id="mph:MLP_07860"/>
<comment type="similarity">
    <text evidence="1 4">Belongs to the glycosyl hydrolase 1 family.</text>
</comment>
<keyword evidence="6" id="KW-1185">Reference proteome</keyword>
<evidence type="ECO:0000256" key="3">
    <source>
        <dbReference type="ARBA" id="ARBA00023295"/>
    </source>
</evidence>
<dbReference type="Gene3D" id="3.20.20.80">
    <property type="entry name" value="Glycosidases"/>
    <property type="match status" value="1"/>
</dbReference>
<dbReference type="RefSeq" id="WP_013861687.1">
    <property type="nucleotide sequence ID" value="NC_015635.1"/>
</dbReference>
<dbReference type="PANTHER" id="PTHR10353">
    <property type="entry name" value="GLYCOSYL HYDROLASE"/>
    <property type="match status" value="1"/>
</dbReference>
<reference evidence="5 6" key="1">
    <citation type="submission" date="2011-05" db="EMBL/GenBank/DDBJ databases">
        <title>Whole genome sequence of Microlunatus phosphovorus NM-1.</title>
        <authorList>
            <person name="Hosoyama A."/>
            <person name="Sasaki K."/>
            <person name="Harada T."/>
            <person name="Igarashi R."/>
            <person name="Kawakoshi A."/>
            <person name="Sasagawa M."/>
            <person name="Fukada J."/>
            <person name="Nakamura S."/>
            <person name="Katano Y."/>
            <person name="Hanada S."/>
            <person name="Kamagata Y."/>
            <person name="Nakamura N."/>
            <person name="Yamazaki S."/>
            <person name="Fujita N."/>
        </authorList>
    </citation>
    <scope>NUCLEOTIDE SEQUENCE [LARGE SCALE GENOMIC DNA]</scope>
    <source>
        <strain evidence="6">ATCC 700054 / DSM 10555 / JCM 9379 / NBRC 101784 / NCIMB 13414 / VKM Ac-1990 / NM-1</strain>
    </source>
</reference>
<evidence type="ECO:0000313" key="6">
    <source>
        <dbReference type="Proteomes" id="UP000007947"/>
    </source>
</evidence>
<dbReference type="AlphaFoldDB" id="F5XLS1"/>
<gene>
    <name evidence="5" type="ordered locus">MLP_07860</name>
</gene>
<dbReference type="EC" id="3.2.1.21" evidence="5"/>
<evidence type="ECO:0000313" key="5">
    <source>
        <dbReference type="EMBL" id="BAK33800.1"/>
    </source>
</evidence>
<dbReference type="InterPro" id="IPR001360">
    <property type="entry name" value="Glyco_hydro_1"/>
</dbReference>
<evidence type="ECO:0000256" key="2">
    <source>
        <dbReference type="ARBA" id="ARBA00022801"/>
    </source>
</evidence>
<keyword evidence="2 5" id="KW-0378">Hydrolase</keyword>
<protein>
    <submittedName>
        <fullName evidence="5">Putative beta-galactosidase</fullName>
        <ecNumber evidence="5">3.2.1.21</ecNumber>
    </submittedName>
</protein>
<evidence type="ECO:0000256" key="1">
    <source>
        <dbReference type="ARBA" id="ARBA00010838"/>
    </source>
</evidence>
<dbReference type="EMBL" id="AP012204">
    <property type="protein sequence ID" value="BAK33800.1"/>
    <property type="molecule type" value="Genomic_DNA"/>
</dbReference>
<name>F5XLS1_MICPN</name>
<dbReference type="OrthoDB" id="9765195at2"/>
<proteinExistence type="inferred from homology"/>
<dbReference type="PANTHER" id="PTHR10353:SF36">
    <property type="entry name" value="LP05116P"/>
    <property type="match status" value="1"/>
</dbReference>
<dbReference type="SUPFAM" id="SSF51445">
    <property type="entry name" value="(Trans)glycosidases"/>
    <property type="match status" value="1"/>
</dbReference>
<dbReference type="GO" id="GO:0005975">
    <property type="term" value="P:carbohydrate metabolic process"/>
    <property type="evidence" value="ECO:0007669"/>
    <property type="project" value="InterPro"/>
</dbReference>
<dbReference type="Proteomes" id="UP000007947">
    <property type="component" value="Chromosome"/>
</dbReference>
<organism evidence="5 6">
    <name type="scientific">Microlunatus phosphovorus (strain ATCC 700054 / DSM 10555 / JCM 9379 / NBRC 101784 / NCIMB 13414 / VKM Ac-1990 / NM-1)</name>
    <dbReference type="NCBI Taxonomy" id="1032480"/>
    <lineage>
        <taxon>Bacteria</taxon>
        <taxon>Bacillati</taxon>
        <taxon>Actinomycetota</taxon>
        <taxon>Actinomycetes</taxon>
        <taxon>Propionibacteriales</taxon>
        <taxon>Propionibacteriaceae</taxon>
        <taxon>Microlunatus</taxon>
    </lineage>
</organism>
<dbReference type="Pfam" id="PF00232">
    <property type="entry name" value="Glyco_hydro_1"/>
    <property type="match status" value="2"/>
</dbReference>
<accession>F5XLS1</accession>
<dbReference type="HOGENOM" id="CLU_001859_1_3_11"/>
<dbReference type="STRING" id="1032480.MLP_07860"/>
<dbReference type="eggNOG" id="COG2723">
    <property type="taxonomic scope" value="Bacteria"/>
</dbReference>